<dbReference type="GO" id="GO:0000930">
    <property type="term" value="C:gamma-tubulin complex"/>
    <property type="evidence" value="ECO:0007669"/>
    <property type="project" value="TreeGrafter"/>
</dbReference>
<dbReference type="Proteomes" id="UP000708148">
    <property type="component" value="Unassembled WGS sequence"/>
</dbReference>
<dbReference type="GO" id="GO:0000922">
    <property type="term" value="C:spindle pole"/>
    <property type="evidence" value="ECO:0007669"/>
    <property type="project" value="InterPro"/>
</dbReference>
<evidence type="ECO:0000256" key="4">
    <source>
        <dbReference type="ARBA" id="ARBA00022701"/>
    </source>
</evidence>
<dbReference type="GO" id="GO:0043015">
    <property type="term" value="F:gamma-tubulin binding"/>
    <property type="evidence" value="ECO:0007669"/>
    <property type="project" value="InterPro"/>
</dbReference>
<dbReference type="AlphaFoldDB" id="A0A8S1IN55"/>
<dbReference type="GO" id="GO:0007020">
    <property type="term" value="P:microtubule nucleation"/>
    <property type="evidence" value="ECO:0007669"/>
    <property type="project" value="InterPro"/>
</dbReference>
<dbReference type="GO" id="GO:0031122">
    <property type="term" value="P:cytoplasmic microtubule organization"/>
    <property type="evidence" value="ECO:0007669"/>
    <property type="project" value="TreeGrafter"/>
</dbReference>
<feature type="domain" description="Gamma tubulin complex component protein N-terminal" evidence="8">
    <location>
        <begin position="274"/>
        <end position="552"/>
    </location>
</feature>
<dbReference type="InterPro" id="IPR040457">
    <property type="entry name" value="GCP_C"/>
</dbReference>
<name>A0A8S1IN55_9CHLO</name>
<comment type="subcellular location">
    <subcellularLocation>
        <location evidence="1">Cytoplasm</location>
        <location evidence="1">Cytoskeleton</location>
    </subcellularLocation>
</comment>
<dbReference type="CDD" id="cd22572">
    <property type="entry name" value="GCP5_NTD"/>
    <property type="match status" value="1"/>
</dbReference>
<comment type="similarity">
    <text evidence="2">Belongs to the TUBGCP family.</text>
</comment>
<evidence type="ECO:0000256" key="1">
    <source>
        <dbReference type="ARBA" id="ARBA00004245"/>
    </source>
</evidence>
<dbReference type="InterPro" id="IPR059169">
    <property type="entry name" value="GCP5_N_ext"/>
</dbReference>
<reference evidence="9" key="1">
    <citation type="submission" date="2020-12" db="EMBL/GenBank/DDBJ databases">
        <authorList>
            <person name="Iha C."/>
        </authorList>
    </citation>
    <scope>NUCLEOTIDE SEQUENCE</scope>
</reference>
<dbReference type="GO" id="GO:0051321">
    <property type="term" value="P:meiotic cell cycle"/>
    <property type="evidence" value="ECO:0007669"/>
    <property type="project" value="TreeGrafter"/>
</dbReference>
<evidence type="ECO:0000313" key="10">
    <source>
        <dbReference type="Proteomes" id="UP000708148"/>
    </source>
</evidence>
<evidence type="ECO:0000256" key="5">
    <source>
        <dbReference type="ARBA" id="ARBA00023212"/>
    </source>
</evidence>
<gene>
    <name evidence="9" type="ORF">OSTQU699_LOCUS1115</name>
</gene>
<keyword evidence="10" id="KW-1185">Reference proteome</keyword>
<comment type="caution">
    <text evidence="9">The sequence shown here is derived from an EMBL/GenBank/DDBJ whole genome shotgun (WGS) entry which is preliminary data.</text>
</comment>
<evidence type="ECO:0000256" key="2">
    <source>
        <dbReference type="ARBA" id="ARBA00010337"/>
    </source>
</evidence>
<dbReference type="GO" id="GO:0051011">
    <property type="term" value="F:microtubule minus-end binding"/>
    <property type="evidence" value="ECO:0007669"/>
    <property type="project" value="TreeGrafter"/>
</dbReference>
<feature type="domain" description="Gamma tubulin complex component C-terminal" evidence="7">
    <location>
        <begin position="865"/>
        <end position="1153"/>
    </location>
</feature>
<dbReference type="Pfam" id="PF17681">
    <property type="entry name" value="GCP_N_terminal"/>
    <property type="match status" value="1"/>
</dbReference>
<dbReference type="Pfam" id="PF04130">
    <property type="entry name" value="GCP_C_terminal"/>
    <property type="match status" value="1"/>
</dbReference>
<evidence type="ECO:0000259" key="8">
    <source>
        <dbReference type="Pfam" id="PF17681"/>
    </source>
</evidence>
<dbReference type="PANTHER" id="PTHR19302:SF33">
    <property type="entry name" value="GAMMA-TUBULIN COMPLEX COMPONENT 5"/>
    <property type="match status" value="1"/>
</dbReference>
<feature type="region of interest" description="Disordered" evidence="6">
    <location>
        <begin position="672"/>
        <end position="730"/>
    </location>
</feature>
<dbReference type="EMBL" id="CAJHUC010000385">
    <property type="protein sequence ID" value="CAD7695754.1"/>
    <property type="molecule type" value="Genomic_DNA"/>
</dbReference>
<dbReference type="OrthoDB" id="66546at2759"/>
<keyword evidence="3" id="KW-0963">Cytoplasm</keyword>
<dbReference type="Gene3D" id="1.20.120.1900">
    <property type="entry name" value="Gamma-tubulin complex, C-terminal domain"/>
    <property type="match status" value="1"/>
</dbReference>
<evidence type="ECO:0000313" key="9">
    <source>
        <dbReference type="EMBL" id="CAD7695754.1"/>
    </source>
</evidence>
<organism evidence="9 10">
    <name type="scientific">Ostreobium quekettii</name>
    <dbReference type="NCBI Taxonomy" id="121088"/>
    <lineage>
        <taxon>Eukaryota</taxon>
        <taxon>Viridiplantae</taxon>
        <taxon>Chlorophyta</taxon>
        <taxon>core chlorophytes</taxon>
        <taxon>Ulvophyceae</taxon>
        <taxon>TCBD clade</taxon>
        <taxon>Bryopsidales</taxon>
        <taxon>Ostreobineae</taxon>
        <taxon>Ostreobiaceae</taxon>
        <taxon>Ostreobium</taxon>
    </lineage>
</organism>
<dbReference type="GO" id="GO:0051225">
    <property type="term" value="P:spindle assembly"/>
    <property type="evidence" value="ECO:0007669"/>
    <property type="project" value="TreeGrafter"/>
</dbReference>
<dbReference type="GO" id="GO:0000278">
    <property type="term" value="P:mitotic cell cycle"/>
    <property type="evidence" value="ECO:0007669"/>
    <property type="project" value="TreeGrafter"/>
</dbReference>
<dbReference type="InterPro" id="IPR007259">
    <property type="entry name" value="GCP"/>
</dbReference>
<accession>A0A8S1IN55</accession>
<dbReference type="GO" id="GO:0005874">
    <property type="term" value="C:microtubule"/>
    <property type="evidence" value="ECO:0007669"/>
    <property type="project" value="UniProtKB-KW"/>
</dbReference>
<evidence type="ECO:0008006" key="11">
    <source>
        <dbReference type="Google" id="ProtNLM"/>
    </source>
</evidence>
<evidence type="ECO:0000256" key="3">
    <source>
        <dbReference type="ARBA" id="ARBA00022490"/>
    </source>
</evidence>
<evidence type="ECO:0000256" key="6">
    <source>
        <dbReference type="SAM" id="MobiDB-lite"/>
    </source>
</evidence>
<proteinExistence type="inferred from homology"/>
<sequence>MATSKYGAEIERQRSQLLQQLVEHLFKDCPEGTKTAGALRASKRKLQNHRFLDTDPTDVEGLYKSLEERLILEAQEDKQQALSILTDQLLSLPWVCTEPEIHCGVLRLLFYLCRRPTRTPLPDGMLARLQSEQLCFYQLAEPGCMPEELEEPDQSGILTYVDDVDNCLDICSSPSVLSDWSEEDLQMPAGRDGLGASVAGESDIEGMSPTTREGSMAEGQHTMEWGVFAGIGQQAPSAFQHLDLIPPVLQLDMAKPSLQDGAPVQLPTTKFILQQCVRALQGVSGPVFCWRADHQHLAVDATCIHSTDVSISCLQGFLQSFAQTGTKVRLMLEHSTKTCSHQGSAVTSGGSSRCNASNAPTFAAFADALEKQVIAAVKPVVKLEQQLDVLQHDLPSSLVLLKTILKGVDHKVSLLHQCAAAVFGYVTSPSPEPVDVGCHVLDTLYDMLEDYDTAGGPAGTSDQQLLWHLMAGTLQPLLENLTDWLWRGETTDMSQEFFICTDKKGSVNNADFWLNGFPLREGSSGPGVPTFLFPIAEDIQAAGKALHVLQSNESFEVASGEVYWNALRGGNIRKGSAKGLPDRLGASQASEHLLYQSFLKKLGNLMAAADDVPDCPSPVYGCMAVAGFYAGHNILPEWHGLILPWLLQSEAGGCDEHHLEEHKVEAASVDMPDAAGDSRGATWQDNFPADDSPEGMDMEPQSGPDGECETHANLTPEDQSVEGGDSEGLPKEYTTVLEGMQEVEAEFERVDDARYHSRHAALVHVLPRPTCLAPFLGDAVHGEHHLGLKEYHEMGRKKDMLPSAMLPAQLVMQETILHQIKQRCEDITGELLYCLLEELGMKREFMILSNMYLLMSPAIISWSSKLCSQLIEGTNVSELRQVEVEMELHECLSSAVGGVLPSITAVDVNLEVVRSHSDSRRSGARSVTELQMVSINYRVAWPLCMFVDELRISRYNMAFVFLLQLQWVCASLEAAWQETRLLHRRCMMAGVELTVGSGASVQQIDSLLLEMSHFSRSLQEYVLNQCNVACADMEKELEEAGTVESVQQAHDNMLERVLRVCLLERYKVWRVVRKSVLGLMDQVLNACVLIRSVSSWCDGRAKQDHWQKLERVAHDFRESHSFLLRLLTSYSMALGGSVELEHLIMRLNFNEYYSASLTPLQEFEKMLQDFTGQAQ</sequence>
<dbReference type="InterPro" id="IPR042241">
    <property type="entry name" value="GCP_C_sf"/>
</dbReference>
<dbReference type="InterPro" id="IPR041470">
    <property type="entry name" value="GCP_N"/>
</dbReference>
<dbReference type="PANTHER" id="PTHR19302">
    <property type="entry name" value="GAMMA TUBULIN COMPLEX PROTEIN"/>
    <property type="match status" value="1"/>
</dbReference>
<keyword evidence="4" id="KW-0493">Microtubule</keyword>
<protein>
    <recommendedName>
        <fullName evidence="11">Gamma-tubulin complex component</fullName>
    </recommendedName>
</protein>
<keyword evidence="5" id="KW-0206">Cytoskeleton</keyword>
<evidence type="ECO:0000259" key="7">
    <source>
        <dbReference type="Pfam" id="PF04130"/>
    </source>
</evidence>